<dbReference type="PROSITE" id="PS50928">
    <property type="entry name" value="ABC_TM1"/>
    <property type="match status" value="1"/>
</dbReference>
<feature type="transmembrane region" description="Helical" evidence="6">
    <location>
        <begin position="66"/>
        <end position="91"/>
    </location>
</feature>
<gene>
    <name evidence="8" type="ORF">HJG44_17635</name>
</gene>
<evidence type="ECO:0000259" key="7">
    <source>
        <dbReference type="PROSITE" id="PS50928"/>
    </source>
</evidence>
<feature type="transmembrane region" description="Helical" evidence="6">
    <location>
        <begin position="129"/>
        <end position="146"/>
    </location>
</feature>
<keyword evidence="3 6" id="KW-0812">Transmembrane</keyword>
<name>A0A849I437_9HYPH</name>
<evidence type="ECO:0000313" key="9">
    <source>
        <dbReference type="Proteomes" id="UP000564885"/>
    </source>
</evidence>
<reference evidence="8 9" key="1">
    <citation type="submission" date="2020-04" db="EMBL/GenBank/DDBJ databases">
        <title>Enterovirga sp. isolate from soil.</title>
        <authorList>
            <person name="Chea S."/>
            <person name="Kim D.-U."/>
        </authorList>
    </citation>
    <scope>NUCLEOTIDE SEQUENCE [LARGE SCALE GENOMIC DNA]</scope>
    <source>
        <strain evidence="8 9">DB1703</strain>
    </source>
</reference>
<dbReference type="InterPro" id="IPR035906">
    <property type="entry name" value="MetI-like_sf"/>
</dbReference>
<dbReference type="Proteomes" id="UP000564885">
    <property type="component" value="Unassembled WGS sequence"/>
</dbReference>
<dbReference type="SUPFAM" id="SSF161098">
    <property type="entry name" value="MetI-like"/>
    <property type="match status" value="1"/>
</dbReference>
<dbReference type="PANTHER" id="PTHR30177">
    <property type="entry name" value="GLYCINE BETAINE/L-PROLINE TRANSPORT SYSTEM PERMEASE PROTEIN PROW"/>
    <property type="match status" value="1"/>
</dbReference>
<comment type="similarity">
    <text evidence="6">Belongs to the binding-protein-dependent transport system permease family.</text>
</comment>
<accession>A0A849I437</accession>
<dbReference type="CDD" id="cd06261">
    <property type="entry name" value="TM_PBP2"/>
    <property type="match status" value="1"/>
</dbReference>
<comment type="caution">
    <text evidence="8">The sequence shown here is derived from an EMBL/GenBank/DDBJ whole genome shotgun (WGS) entry which is preliminary data.</text>
</comment>
<sequence>MPDVIGWIWSHTALVGRTAQEHAILSAVALLLVLATSLPLGFGLARTGRPATLVVAAANTLRTVPSLALLVIMLPILGTGFLPSVVALTLYGLPAVLLNTIVGLREVDADVVEAARGQGLSEAQILRDVTIPLALPVILAGIRTAAVQIVSAATLAVFIGGGGLGELISSGLALMDMAQLTAGALLVALFAIATELTLGTLQRSFARRFGAPA</sequence>
<dbReference type="GO" id="GO:0005886">
    <property type="term" value="C:plasma membrane"/>
    <property type="evidence" value="ECO:0007669"/>
    <property type="project" value="UniProtKB-SubCell"/>
</dbReference>
<evidence type="ECO:0000256" key="2">
    <source>
        <dbReference type="ARBA" id="ARBA00022448"/>
    </source>
</evidence>
<dbReference type="Pfam" id="PF00528">
    <property type="entry name" value="BPD_transp_1"/>
    <property type="match status" value="1"/>
</dbReference>
<dbReference type="EMBL" id="JABEPP010000005">
    <property type="protein sequence ID" value="NNM74192.1"/>
    <property type="molecule type" value="Genomic_DNA"/>
</dbReference>
<organism evidence="8 9">
    <name type="scientific">Enterovirga aerilata</name>
    <dbReference type="NCBI Taxonomy" id="2730920"/>
    <lineage>
        <taxon>Bacteria</taxon>
        <taxon>Pseudomonadati</taxon>
        <taxon>Pseudomonadota</taxon>
        <taxon>Alphaproteobacteria</taxon>
        <taxon>Hyphomicrobiales</taxon>
        <taxon>Methylobacteriaceae</taxon>
        <taxon>Enterovirga</taxon>
    </lineage>
</organism>
<dbReference type="GO" id="GO:0055085">
    <property type="term" value="P:transmembrane transport"/>
    <property type="evidence" value="ECO:0007669"/>
    <property type="project" value="InterPro"/>
</dbReference>
<keyword evidence="9" id="KW-1185">Reference proteome</keyword>
<keyword evidence="5 6" id="KW-0472">Membrane</keyword>
<keyword evidence="4 6" id="KW-1133">Transmembrane helix</keyword>
<dbReference type="PANTHER" id="PTHR30177:SF4">
    <property type="entry name" value="OSMOPROTECTANT IMPORT PERMEASE PROTEIN OSMW"/>
    <property type="match status" value="1"/>
</dbReference>
<feature type="transmembrane region" description="Helical" evidence="6">
    <location>
        <begin position="23"/>
        <end position="45"/>
    </location>
</feature>
<feature type="transmembrane region" description="Helical" evidence="6">
    <location>
        <begin position="153"/>
        <end position="174"/>
    </location>
</feature>
<dbReference type="Gene3D" id="1.10.3720.10">
    <property type="entry name" value="MetI-like"/>
    <property type="match status" value="1"/>
</dbReference>
<evidence type="ECO:0000313" key="8">
    <source>
        <dbReference type="EMBL" id="NNM74192.1"/>
    </source>
</evidence>
<protein>
    <submittedName>
        <fullName evidence="8">ABC transporter permease</fullName>
    </submittedName>
</protein>
<proteinExistence type="inferred from homology"/>
<dbReference type="InterPro" id="IPR051204">
    <property type="entry name" value="ABC_transp_perm/SBD"/>
</dbReference>
<dbReference type="AlphaFoldDB" id="A0A849I437"/>
<evidence type="ECO:0000256" key="1">
    <source>
        <dbReference type="ARBA" id="ARBA00004651"/>
    </source>
</evidence>
<dbReference type="InterPro" id="IPR000515">
    <property type="entry name" value="MetI-like"/>
</dbReference>
<keyword evidence="2 6" id="KW-0813">Transport</keyword>
<evidence type="ECO:0000256" key="4">
    <source>
        <dbReference type="ARBA" id="ARBA00022989"/>
    </source>
</evidence>
<comment type="subcellular location">
    <subcellularLocation>
        <location evidence="1 6">Cell membrane</location>
        <topology evidence="1 6">Multi-pass membrane protein</topology>
    </subcellularLocation>
</comment>
<evidence type="ECO:0000256" key="5">
    <source>
        <dbReference type="ARBA" id="ARBA00023136"/>
    </source>
</evidence>
<dbReference type="GO" id="GO:0031460">
    <property type="term" value="P:glycine betaine transport"/>
    <property type="evidence" value="ECO:0007669"/>
    <property type="project" value="TreeGrafter"/>
</dbReference>
<evidence type="ECO:0000256" key="3">
    <source>
        <dbReference type="ARBA" id="ARBA00022692"/>
    </source>
</evidence>
<feature type="transmembrane region" description="Helical" evidence="6">
    <location>
        <begin position="180"/>
        <end position="198"/>
    </location>
</feature>
<feature type="domain" description="ABC transmembrane type-1" evidence="7">
    <location>
        <begin position="19"/>
        <end position="198"/>
    </location>
</feature>
<dbReference type="RefSeq" id="WP_171219653.1">
    <property type="nucleotide sequence ID" value="NZ_JABEPP010000005.1"/>
</dbReference>
<evidence type="ECO:0000256" key="6">
    <source>
        <dbReference type="RuleBase" id="RU363032"/>
    </source>
</evidence>